<dbReference type="GO" id="GO:0070006">
    <property type="term" value="F:metalloaminopeptidase activity"/>
    <property type="evidence" value="ECO:0007669"/>
    <property type="project" value="UniProtKB-UniRule"/>
</dbReference>
<protein>
    <recommendedName>
        <fullName evidence="6 7">Methionine aminopeptidase</fullName>
        <shortName evidence="6">MAP</shortName>
        <shortName evidence="6">MetAP</shortName>
        <ecNumber evidence="6 7">3.4.11.18</ecNumber>
    </recommendedName>
    <alternativeName>
        <fullName evidence="6">Peptidase M</fullName>
    </alternativeName>
</protein>
<dbReference type="AlphaFoldDB" id="A0A0C1FMR1"/>
<feature type="binding site" evidence="6">
    <location>
        <position position="107"/>
    </location>
    <ligand>
        <name>a divalent metal cation</name>
        <dbReference type="ChEBI" id="CHEBI:60240"/>
        <label>1</label>
    </ligand>
</feature>
<comment type="similarity">
    <text evidence="6">Belongs to the peptidase M24A family. Methionine aminopeptidase type 1 subfamily.</text>
</comment>
<evidence type="ECO:0000313" key="9">
    <source>
        <dbReference type="EMBL" id="KIA94257.1"/>
    </source>
</evidence>
<evidence type="ECO:0000256" key="4">
    <source>
        <dbReference type="ARBA" id="ARBA00022723"/>
    </source>
</evidence>
<organism evidence="9 10">
    <name type="scientific">Pedobacter kyungheensis</name>
    <dbReference type="NCBI Taxonomy" id="1069985"/>
    <lineage>
        <taxon>Bacteria</taxon>
        <taxon>Pseudomonadati</taxon>
        <taxon>Bacteroidota</taxon>
        <taxon>Sphingobacteriia</taxon>
        <taxon>Sphingobacteriales</taxon>
        <taxon>Sphingobacteriaceae</taxon>
        <taxon>Pedobacter</taxon>
    </lineage>
</organism>
<feature type="binding site" evidence="6">
    <location>
        <position position="234"/>
    </location>
    <ligand>
        <name>a divalent metal cation</name>
        <dbReference type="ChEBI" id="CHEBI:60240"/>
        <label>2</label>
        <note>catalytic</note>
    </ligand>
</feature>
<feature type="binding site" evidence="6">
    <location>
        <position position="170"/>
    </location>
    <ligand>
        <name>a divalent metal cation</name>
        <dbReference type="ChEBI" id="CHEBI:60240"/>
        <label>2</label>
        <note>catalytic</note>
    </ligand>
</feature>
<dbReference type="InterPro" id="IPR000994">
    <property type="entry name" value="Pept_M24"/>
</dbReference>
<comment type="catalytic activity">
    <reaction evidence="6 7">
        <text>Release of N-terminal amino acids, preferentially methionine, from peptides and arylamides.</text>
        <dbReference type="EC" id="3.4.11.18"/>
    </reaction>
</comment>
<reference evidence="9 10" key="1">
    <citation type="submission" date="2014-10" db="EMBL/GenBank/DDBJ databases">
        <title>Pedobacter Kyungheensis.</title>
        <authorList>
            <person name="Anderson B.M."/>
            <person name="Newman J.D."/>
        </authorList>
    </citation>
    <scope>NUCLEOTIDE SEQUENCE [LARGE SCALE GENOMIC DNA]</scope>
    <source>
        <strain evidence="9 10">KACC 16221</strain>
    </source>
</reference>
<feature type="binding site" evidence="6">
    <location>
        <position position="203"/>
    </location>
    <ligand>
        <name>a divalent metal cation</name>
        <dbReference type="ChEBI" id="CHEBI:60240"/>
        <label>2</label>
        <note>catalytic</note>
    </ligand>
</feature>
<evidence type="ECO:0000256" key="3">
    <source>
        <dbReference type="ARBA" id="ARBA00022670"/>
    </source>
</evidence>
<dbReference type="PRINTS" id="PR00599">
    <property type="entry name" value="MAPEPTIDASE"/>
</dbReference>
<dbReference type="RefSeq" id="WP_039475178.1">
    <property type="nucleotide sequence ID" value="NZ_JSYN01000010.1"/>
</dbReference>
<dbReference type="GO" id="GO:0004239">
    <property type="term" value="F:initiator methionyl aminopeptidase activity"/>
    <property type="evidence" value="ECO:0007669"/>
    <property type="project" value="UniProtKB-UniRule"/>
</dbReference>
<dbReference type="EMBL" id="JSYN01000010">
    <property type="protein sequence ID" value="KIA94257.1"/>
    <property type="molecule type" value="Genomic_DNA"/>
</dbReference>
<dbReference type="InterPro" id="IPR001714">
    <property type="entry name" value="Pept_M24_MAP"/>
</dbReference>
<dbReference type="Proteomes" id="UP000031246">
    <property type="component" value="Unassembled WGS sequence"/>
</dbReference>
<accession>A0A0C1FMR1</accession>
<feature type="binding site" evidence="6">
    <location>
        <position position="107"/>
    </location>
    <ligand>
        <name>a divalent metal cation</name>
        <dbReference type="ChEBI" id="CHEBI:60240"/>
        <label>2</label>
        <note>catalytic</note>
    </ligand>
</feature>
<keyword evidence="4 6" id="KW-0479">Metal-binding</keyword>
<comment type="cofactor">
    <cofactor evidence="6">
        <name>Co(2+)</name>
        <dbReference type="ChEBI" id="CHEBI:48828"/>
    </cofactor>
    <cofactor evidence="6">
        <name>Zn(2+)</name>
        <dbReference type="ChEBI" id="CHEBI:29105"/>
    </cofactor>
    <cofactor evidence="6">
        <name>Mn(2+)</name>
        <dbReference type="ChEBI" id="CHEBI:29035"/>
    </cofactor>
    <cofactor evidence="6">
        <name>Fe(2+)</name>
        <dbReference type="ChEBI" id="CHEBI:29033"/>
    </cofactor>
    <text evidence="6">Binds 2 divalent metal cations per subunit. Has a high-affinity and a low affinity metal-binding site. The true nature of the physiological cofactor is under debate. The enzyme is active with cobalt, zinc, manganese or divalent iron ions. Most likely, methionine aminopeptidases function as mononuclear Fe(2+)-metalloproteases under physiological conditions, and the catalytically relevant metal-binding site has been assigned to the histidine-containing high-affinity site.</text>
</comment>
<evidence type="ECO:0000256" key="1">
    <source>
        <dbReference type="ARBA" id="ARBA00002521"/>
    </source>
</evidence>
<evidence type="ECO:0000256" key="7">
    <source>
        <dbReference type="RuleBase" id="RU003653"/>
    </source>
</evidence>
<evidence type="ECO:0000256" key="5">
    <source>
        <dbReference type="ARBA" id="ARBA00022801"/>
    </source>
</evidence>
<sequence length="261" mass="28531">MSKIYYKSLEEIELIRESSMLVSKTLAEVAKVIKAGMTTIQLDKLAYEFIGDHGAIPAFLNYNGFPYSLCISPNEQVVHGFPGEYVIQEGDLISVDCGVIKNNYFGDSAYTFSIGEVDAEKQKLVEVTKRCLELGIEKAVAGMRIGDIAFAVQQHAETNGFGVVRELVGHGVGVKLHEKPEVPNYGKRGAGPKLEEGMVIAIEPMINAGVAGVKFHKDGWTVTSKDNKPSAHFEHTVAIKKGKADVLSTFSIIEEVLQQKK</sequence>
<evidence type="ECO:0000256" key="6">
    <source>
        <dbReference type="HAMAP-Rule" id="MF_01974"/>
    </source>
</evidence>
<dbReference type="GO" id="GO:0005829">
    <property type="term" value="C:cytosol"/>
    <property type="evidence" value="ECO:0007669"/>
    <property type="project" value="TreeGrafter"/>
</dbReference>
<evidence type="ECO:0000259" key="8">
    <source>
        <dbReference type="Pfam" id="PF00557"/>
    </source>
</evidence>
<keyword evidence="3 6" id="KW-0645">Protease</keyword>
<keyword evidence="2 6" id="KW-0031">Aminopeptidase</keyword>
<dbReference type="Gene3D" id="3.90.230.10">
    <property type="entry name" value="Creatinase/methionine aminopeptidase superfamily"/>
    <property type="match status" value="1"/>
</dbReference>
<keyword evidence="5 6" id="KW-0378">Hydrolase</keyword>
<dbReference type="InterPro" id="IPR002467">
    <property type="entry name" value="Pept_M24A_MAP1"/>
</dbReference>
<dbReference type="HAMAP" id="MF_01974">
    <property type="entry name" value="MetAP_1"/>
    <property type="match status" value="1"/>
</dbReference>
<evidence type="ECO:0000313" key="10">
    <source>
        <dbReference type="Proteomes" id="UP000031246"/>
    </source>
</evidence>
<name>A0A0C1FMR1_9SPHI</name>
<dbReference type="NCBIfam" id="TIGR00500">
    <property type="entry name" value="met_pdase_I"/>
    <property type="match status" value="1"/>
</dbReference>
<dbReference type="GO" id="GO:0046872">
    <property type="term" value="F:metal ion binding"/>
    <property type="evidence" value="ECO:0007669"/>
    <property type="project" value="UniProtKB-UniRule"/>
</dbReference>
<gene>
    <name evidence="6" type="primary">map</name>
    <name evidence="9" type="ORF">OC25_10020</name>
</gene>
<dbReference type="InterPro" id="IPR036005">
    <property type="entry name" value="Creatinase/aminopeptidase-like"/>
</dbReference>
<feature type="binding site" evidence="6">
    <location>
        <position position="234"/>
    </location>
    <ligand>
        <name>a divalent metal cation</name>
        <dbReference type="ChEBI" id="CHEBI:60240"/>
        <label>1</label>
    </ligand>
</feature>
<keyword evidence="10" id="KW-1185">Reference proteome</keyword>
<comment type="function">
    <text evidence="1 6">Removes the N-terminal methionine from nascent proteins. The N-terminal methionine is often cleaved when the second residue in the primary sequence is small and uncharged (Met-Ala-, Cys, Gly, Pro, Ser, Thr, or Val). Requires deformylation of the N(alpha)-formylated initiator methionine before it can be hydrolyzed.</text>
</comment>
<comment type="caution">
    <text evidence="9">The sequence shown here is derived from an EMBL/GenBank/DDBJ whole genome shotgun (WGS) entry which is preliminary data.</text>
</comment>
<feature type="domain" description="Peptidase M24" evidence="8">
    <location>
        <begin position="13"/>
        <end position="240"/>
    </location>
</feature>
<feature type="binding site" evidence="6">
    <location>
        <position position="96"/>
    </location>
    <ligand>
        <name>a divalent metal cation</name>
        <dbReference type="ChEBI" id="CHEBI:60240"/>
        <label>1</label>
    </ligand>
</feature>
<evidence type="ECO:0000256" key="2">
    <source>
        <dbReference type="ARBA" id="ARBA00022438"/>
    </source>
</evidence>
<feature type="binding site" evidence="6">
    <location>
        <position position="79"/>
    </location>
    <ligand>
        <name>substrate</name>
    </ligand>
</feature>
<dbReference type="EC" id="3.4.11.18" evidence="6 7"/>
<dbReference type="CDD" id="cd01086">
    <property type="entry name" value="MetAP1"/>
    <property type="match status" value="1"/>
</dbReference>
<dbReference type="PANTHER" id="PTHR43330">
    <property type="entry name" value="METHIONINE AMINOPEPTIDASE"/>
    <property type="match status" value="1"/>
</dbReference>
<dbReference type="GO" id="GO:0006508">
    <property type="term" value="P:proteolysis"/>
    <property type="evidence" value="ECO:0007669"/>
    <property type="project" value="UniProtKB-KW"/>
</dbReference>
<comment type="subunit">
    <text evidence="6">Monomer.</text>
</comment>
<dbReference type="OrthoDB" id="9802055at2"/>
<feature type="binding site" evidence="6">
    <location>
        <position position="177"/>
    </location>
    <ligand>
        <name>substrate</name>
    </ligand>
</feature>
<dbReference type="SUPFAM" id="SSF55920">
    <property type="entry name" value="Creatinase/aminopeptidase"/>
    <property type="match status" value="1"/>
</dbReference>
<dbReference type="Pfam" id="PF00557">
    <property type="entry name" value="Peptidase_M24"/>
    <property type="match status" value="1"/>
</dbReference>
<dbReference type="PANTHER" id="PTHR43330:SF27">
    <property type="entry name" value="METHIONINE AMINOPEPTIDASE"/>
    <property type="match status" value="1"/>
</dbReference>
<proteinExistence type="inferred from homology"/>